<reference evidence="4" key="1">
    <citation type="submission" date="2017-03" db="EMBL/GenBank/DDBJ databases">
        <authorList>
            <person name="QRISCLOUD D."/>
        </authorList>
    </citation>
    <scope>NUCLEOTIDE SEQUENCE</scope>
</reference>
<evidence type="ECO:0000256" key="2">
    <source>
        <dbReference type="ARBA" id="ARBA00022525"/>
    </source>
</evidence>
<comment type="subcellular location">
    <subcellularLocation>
        <location evidence="1">Secreted</location>
    </subcellularLocation>
</comment>
<keyword evidence="2" id="KW-0964">Secreted</keyword>
<evidence type="ECO:0000256" key="1">
    <source>
        <dbReference type="ARBA" id="ARBA00004613"/>
    </source>
</evidence>
<sequence>MKTAIILMIFVAMVASISAEQDEENEVSNIDNTDLAEESVRDCTAEGQRCGRPTDGYCCGMSWCNCHVGLEEVGRKVHKRCATVVPCPFSNL</sequence>
<feature type="chain" id="PRO_5019795305" evidence="3">
    <location>
        <begin position="20"/>
        <end position="92"/>
    </location>
</feature>
<organism evidence="4">
    <name type="scientific">Hypochilus sp. SGP-2016</name>
    <dbReference type="NCBI Taxonomy" id="1905178"/>
    <lineage>
        <taxon>Eukaryota</taxon>
        <taxon>Metazoa</taxon>
        <taxon>Ecdysozoa</taxon>
        <taxon>Arthropoda</taxon>
        <taxon>Chelicerata</taxon>
        <taxon>Arachnida</taxon>
        <taxon>Araneae</taxon>
        <taxon>Araneomorphae</taxon>
        <taxon>Hypochilidae</taxon>
        <taxon>Hypochilus</taxon>
    </lineage>
</organism>
<feature type="signal peptide" evidence="3">
    <location>
        <begin position="1"/>
        <end position="19"/>
    </location>
</feature>
<accession>A0A482ZJA7</accession>
<dbReference type="InterPro" id="IPR004214">
    <property type="entry name" value="Conotoxin"/>
</dbReference>
<protein>
    <submittedName>
        <fullName evidence="4">U9-Hypotoxin-Hsp1a_1</fullName>
    </submittedName>
</protein>
<evidence type="ECO:0000256" key="3">
    <source>
        <dbReference type="SAM" id="SignalP"/>
    </source>
</evidence>
<dbReference type="AlphaFoldDB" id="A0A482ZJA7"/>
<proteinExistence type="predicted"/>
<reference evidence="4" key="2">
    <citation type="submission" date="2019-04" db="EMBL/GenBank/DDBJ databases">
        <title>Unravelling the molecular evolution of spider venoms.</title>
        <authorList>
            <person name="Pineda S."/>
        </authorList>
    </citation>
    <scope>NUCLEOTIDE SEQUENCE</scope>
</reference>
<dbReference type="GO" id="GO:0008200">
    <property type="term" value="F:ion channel inhibitor activity"/>
    <property type="evidence" value="ECO:0007669"/>
    <property type="project" value="InterPro"/>
</dbReference>
<name>A0A482ZJA7_9ARAC</name>
<dbReference type="GO" id="GO:0005576">
    <property type="term" value="C:extracellular region"/>
    <property type="evidence" value="ECO:0007669"/>
    <property type="project" value="UniProtKB-SubCell"/>
</dbReference>
<dbReference type="Pfam" id="PF02950">
    <property type="entry name" value="Conotoxin"/>
    <property type="match status" value="1"/>
</dbReference>
<evidence type="ECO:0000313" key="4">
    <source>
        <dbReference type="EMBL" id="SMD46553.1"/>
    </source>
</evidence>
<dbReference type="EMBL" id="HAGR01000023">
    <property type="protein sequence ID" value="SMD46553.1"/>
    <property type="molecule type" value="Transcribed_RNA"/>
</dbReference>
<keyword evidence="3" id="KW-0732">Signal</keyword>